<feature type="region of interest" description="Disordered" evidence="7">
    <location>
        <begin position="93"/>
        <end position="181"/>
    </location>
</feature>
<dbReference type="PANTHER" id="PTHR13421:SF16">
    <property type="entry name" value="SNRNA-ACTIVATING PROTEIN COMPLEX SUBUNIT 3"/>
    <property type="match status" value="1"/>
</dbReference>
<keyword evidence="3" id="KW-0805">Transcription regulation</keyword>
<feature type="compositionally biased region" description="Polar residues" evidence="7">
    <location>
        <begin position="93"/>
        <end position="121"/>
    </location>
</feature>
<proteinExistence type="inferred from homology"/>
<dbReference type="InParanoid" id="B9SGW7"/>
<dbReference type="PANTHER" id="PTHR13421">
    <property type="entry name" value="SNRNA-ACTIVATING PROTEIN COMPLEX SUBUNIT 3"/>
    <property type="match status" value="1"/>
</dbReference>
<dbReference type="GO" id="GO:0019185">
    <property type="term" value="C:snRNA-activating protein complex"/>
    <property type="evidence" value="ECO:0000318"/>
    <property type="project" value="GO_Central"/>
</dbReference>
<evidence type="ECO:0000313" key="9">
    <source>
        <dbReference type="Proteomes" id="UP000008311"/>
    </source>
</evidence>
<evidence type="ECO:0000256" key="2">
    <source>
        <dbReference type="ARBA" id="ARBA00010410"/>
    </source>
</evidence>
<evidence type="ECO:0000256" key="3">
    <source>
        <dbReference type="ARBA" id="ARBA00023015"/>
    </source>
</evidence>
<feature type="region of interest" description="Disordered" evidence="7">
    <location>
        <begin position="1"/>
        <end position="22"/>
    </location>
</feature>
<dbReference type="EMBL" id="EQ973955">
    <property type="protein sequence ID" value="EEF37202.1"/>
    <property type="molecule type" value="Genomic_DNA"/>
</dbReference>
<evidence type="ECO:0000256" key="4">
    <source>
        <dbReference type="ARBA" id="ARBA00023125"/>
    </source>
</evidence>
<evidence type="ECO:0000256" key="7">
    <source>
        <dbReference type="SAM" id="MobiDB-lite"/>
    </source>
</evidence>
<feature type="compositionally biased region" description="Acidic residues" evidence="7">
    <location>
        <begin position="1"/>
        <end position="11"/>
    </location>
</feature>
<keyword evidence="5" id="KW-0804">Transcription</keyword>
<evidence type="ECO:0000256" key="1">
    <source>
        <dbReference type="ARBA" id="ARBA00004123"/>
    </source>
</evidence>
<sequence>MIEEEEQQQQEEESKGIARGGPIFVPNLVGPLTSVPDFESALLHELQDLKDQLSSESSPSSPPNIHHHLDISVDEIKLLCDEDLVDMALNDTPFTESNGSCLRSSNASENDNLKVSSNNNLHLERSGRGRDSSPPTTGTIVNRKARKRKLSPKPSDGSHAPNTCNGATSRKIAKKRKGRQTNKHVIDENCLAKVSELLKLKEKQLQEKAASGLYALNCKISKSVNPSLEKTESMKYLKSTYFEKQQSKPQYVQEHIALQHPEFVLCIEVYHNIRNWIKKQNGLRFSGALIESPNVQRELAFEAVFRKVGKVVNHPNTSHIHQSGLSECSHICCEALFHSVEIGSFAVRWWINATACPLGFPDKGFLGYRACY</sequence>
<dbReference type="AlphaFoldDB" id="B9SGW7"/>
<name>B9SGW7_RICCO</name>
<comment type="subcellular location">
    <subcellularLocation>
        <location evidence="1">Nucleus</location>
    </subcellularLocation>
</comment>
<evidence type="ECO:0000256" key="6">
    <source>
        <dbReference type="ARBA" id="ARBA00023242"/>
    </source>
</evidence>
<dbReference type="GO" id="GO:0003681">
    <property type="term" value="F:bent DNA binding"/>
    <property type="evidence" value="ECO:0000318"/>
    <property type="project" value="GO_Central"/>
</dbReference>
<dbReference type="Proteomes" id="UP000008311">
    <property type="component" value="Unassembled WGS sequence"/>
</dbReference>
<dbReference type="eggNOG" id="KOG2664">
    <property type="taxonomic scope" value="Eukaryota"/>
</dbReference>
<accession>B9SGW7</accession>
<keyword evidence="4" id="KW-0238">DNA-binding</keyword>
<organism evidence="8 9">
    <name type="scientific">Ricinus communis</name>
    <name type="common">Castor bean</name>
    <dbReference type="NCBI Taxonomy" id="3988"/>
    <lineage>
        <taxon>Eukaryota</taxon>
        <taxon>Viridiplantae</taxon>
        <taxon>Streptophyta</taxon>
        <taxon>Embryophyta</taxon>
        <taxon>Tracheophyta</taxon>
        <taxon>Spermatophyta</taxon>
        <taxon>Magnoliopsida</taxon>
        <taxon>eudicotyledons</taxon>
        <taxon>Gunneridae</taxon>
        <taxon>Pentapetalae</taxon>
        <taxon>rosids</taxon>
        <taxon>fabids</taxon>
        <taxon>Malpighiales</taxon>
        <taxon>Euphorbiaceae</taxon>
        <taxon>Acalyphoideae</taxon>
        <taxon>Acalypheae</taxon>
        <taxon>Ricinus</taxon>
    </lineage>
</organism>
<dbReference type="GO" id="GO:0001006">
    <property type="term" value="F:RNA polymerase III type 3 promoter sequence-specific DNA binding"/>
    <property type="evidence" value="ECO:0000318"/>
    <property type="project" value="GO_Central"/>
</dbReference>
<feature type="compositionally biased region" description="Basic and acidic residues" evidence="7">
    <location>
        <begin position="122"/>
        <end position="131"/>
    </location>
</feature>
<feature type="compositionally biased region" description="Basic residues" evidence="7">
    <location>
        <begin position="171"/>
        <end position="181"/>
    </location>
</feature>
<protein>
    <submittedName>
        <fullName evidence="8">Uncharacterized protein</fullName>
    </submittedName>
</protein>
<dbReference type="GO" id="GO:0042796">
    <property type="term" value="P:snRNA transcription by RNA polymerase III"/>
    <property type="evidence" value="ECO:0000318"/>
    <property type="project" value="GO_Central"/>
</dbReference>
<dbReference type="InterPro" id="IPR022042">
    <property type="entry name" value="snRNA-activating_su3"/>
</dbReference>
<dbReference type="GO" id="GO:0042795">
    <property type="term" value="P:snRNA transcription by RNA polymerase II"/>
    <property type="evidence" value="ECO:0000318"/>
    <property type="project" value="GO_Central"/>
</dbReference>
<reference evidence="9" key="1">
    <citation type="journal article" date="2010" name="Nat. Biotechnol.">
        <title>Draft genome sequence of the oilseed species Ricinus communis.</title>
        <authorList>
            <person name="Chan A.P."/>
            <person name="Crabtree J."/>
            <person name="Zhao Q."/>
            <person name="Lorenzi H."/>
            <person name="Orvis J."/>
            <person name="Puiu D."/>
            <person name="Melake-Berhan A."/>
            <person name="Jones K.M."/>
            <person name="Redman J."/>
            <person name="Chen G."/>
            <person name="Cahoon E.B."/>
            <person name="Gedil M."/>
            <person name="Stanke M."/>
            <person name="Haas B.J."/>
            <person name="Wortman J.R."/>
            <person name="Fraser-Liggett C.M."/>
            <person name="Ravel J."/>
            <person name="Rabinowicz P.D."/>
        </authorList>
    </citation>
    <scope>NUCLEOTIDE SEQUENCE [LARGE SCALE GENOMIC DNA]</scope>
    <source>
        <strain evidence="9">cv. Hale</strain>
    </source>
</reference>
<dbReference type="GO" id="GO:0005634">
    <property type="term" value="C:nucleus"/>
    <property type="evidence" value="ECO:0007669"/>
    <property type="project" value="UniProtKB-SubCell"/>
</dbReference>
<dbReference type="STRING" id="3988.B9SGW7"/>
<comment type="similarity">
    <text evidence="2">Belongs to the SNAPC3/SRD2 family.</text>
</comment>
<keyword evidence="9" id="KW-1185">Reference proteome</keyword>
<evidence type="ECO:0000256" key="5">
    <source>
        <dbReference type="ARBA" id="ARBA00023163"/>
    </source>
</evidence>
<gene>
    <name evidence="8" type="ORF">RCOM_0820560</name>
</gene>
<evidence type="ECO:0000313" key="8">
    <source>
        <dbReference type="EMBL" id="EEF37202.1"/>
    </source>
</evidence>
<keyword evidence="6" id="KW-0539">Nucleus</keyword>